<evidence type="ECO:0000256" key="3">
    <source>
        <dbReference type="ARBA" id="ARBA00007424"/>
    </source>
</evidence>
<evidence type="ECO:0000256" key="5">
    <source>
        <dbReference type="ARBA" id="ARBA00013950"/>
    </source>
</evidence>
<evidence type="ECO:0000256" key="2">
    <source>
        <dbReference type="ARBA" id="ARBA00004887"/>
    </source>
</evidence>
<evidence type="ECO:0000256" key="8">
    <source>
        <dbReference type="NCBIfam" id="TIGR01506"/>
    </source>
</evidence>
<comment type="catalytic activity">
    <reaction evidence="1 9">
        <text>2 6,7-dimethyl-8-(1-D-ribityl)lumazine + H(+) = 5-amino-6-(D-ribitylamino)uracil + riboflavin</text>
        <dbReference type="Rhea" id="RHEA:20772"/>
        <dbReference type="ChEBI" id="CHEBI:15378"/>
        <dbReference type="ChEBI" id="CHEBI:15934"/>
        <dbReference type="ChEBI" id="CHEBI:57986"/>
        <dbReference type="ChEBI" id="CHEBI:58201"/>
        <dbReference type="EC" id="2.5.1.9"/>
    </reaction>
</comment>
<keyword evidence="6 9" id="KW-0686">Riboflavin biosynthesis</keyword>
<dbReference type="InterPro" id="IPR006399">
    <property type="entry name" value="Ribfl_synth_arc"/>
</dbReference>
<name>A0A2H4U6P4_METSM</name>
<dbReference type="OMA" id="QLMTNTH"/>
<dbReference type="RefSeq" id="WP_004033615.1">
    <property type="nucleotide sequence ID" value="NZ_AP025586.1"/>
</dbReference>
<sequence length="152" mass="16805">MRIGICDTTFARFDMGAAAIDELKNNATDLTIIRQTVPGVKDLPVTAKILIEEENCDIVMALGMPGPMEKDKVCAHEASTGLINAQLMTNKHILEVFVHEDEEDNPEDLKVLAENRAREHAKNLIKMMYHPKAMRKEAGTGVREGKPNVGPL</sequence>
<dbReference type="InterPro" id="IPR036467">
    <property type="entry name" value="LS/RS_sf"/>
</dbReference>
<evidence type="ECO:0000256" key="6">
    <source>
        <dbReference type="ARBA" id="ARBA00022619"/>
    </source>
</evidence>
<comment type="pathway">
    <text evidence="2">Cofactor biosynthesis; riboflavin biosynthesis; riboflavin from 2-hydroxy-3-oxobutyl phosphate and 5-amino-6-(D-ribitylamino)uracil: step 2/2.</text>
</comment>
<dbReference type="PIRSF" id="PIRSF015750">
    <property type="entry name" value="Ribfl_synth_arc"/>
    <property type="match status" value="1"/>
</dbReference>
<gene>
    <name evidence="10" type="ORF">BK798_04745</name>
</gene>
<dbReference type="EC" id="2.5.1.9" evidence="4 8"/>
<dbReference type="GO" id="GO:0009349">
    <property type="term" value="C:riboflavin synthase complex"/>
    <property type="evidence" value="ECO:0007669"/>
    <property type="project" value="InterPro"/>
</dbReference>
<evidence type="ECO:0000256" key="1">
    <source>
        <dbReference type="ARBA" id="ARBA00000968"/>
    </source>
</evidence>
<dbReference type="GeneID" id="78818264"/>
<dbReference type="InterPro" id="IPR002180">
    <property type="entry name" value="LS/RS"/>
</dbReference>
<evidence type="ECO:0000313" key="11">
    <source>
        <dbReference type="Proteomes" id="UP000232133"/>
    </source>
</evidence>
<dbReference type="EMBL" id="CP017803">
    <property type="protein sequence ID" value="ATZ59775.1"/>
    <property type="molecule type" value="Genomic_DNA"/>
</dbReference>
<dbReference type="AlphaFoldDB" id="A0A2H4U6P4"/>
<evidence type="ECO:0000256" key="4">
    <source>
        <dbReference type="ARBA" id="ARBA00012827"/>
    </source>
</evidence>
<dbReference type="NCBIfam" id="TIGR01506">
    <property type="entry name" value="ribC_arch"/>
    <property type="match status" value="1"/>
</dbReference>
<proteinExistence type="inferred from homology"/>
<accession>A0A2H4U6P4</accession>
<dbReference type="Proteomes" id="UP000232133">
    <property type="component" value="Chromosome"/>
</dbReference>
<comment type="similarity">
    <text evidence="3 9">Belongs to the DMRL synthase family.</text>
</comment>
<evidence type="ECO:0000256" key="7">
    <source>
        <dbReference type="ARBA" id="ARBA00022679"/>
    </source>
</evidence>
<dbReference type="GO" id="GO:0004746">
    <property type="term" value="F:riboflavin synthase activity"/>
    <property type="evidence" value="ECO:0007669"/>
    <property type="project" value="UniProtKB-UniRule"/>
</dbReference>
<dbReference type="Pfam" id="PF00885">
    <property type="entry name" value="DMRL_synthase"/>
    <property type="match status" value="1"/>
</dbReference>
<organism evidence="10 11">
    <name type="scientific">Methanobrevibacter smithii</name>
    <dbReference type="NCBI Taxonomy" id="2173"/>
    <lineage>
        <taxon>Archaea</taxon>
        <taxon>Methanobacteriati</taxon>
        <taxon>Methanobacteriota</taxon>
        <taxon>Methanomada group</taxon>
        <taxon>Methanobacteria</taxon>
        <taxon>Methanobacteriales</taxon>
        <taxon>Methanobacteriaceae</taxon>
        <taxon>Methanobrevibacter</taxon>
    </lineage>
</organism>
<dbReference type="GO" id="GO:0009231">
    <property type="term" value="P:riboflavin biosynthetic process"/>
    <property type="evidence" value="ECO:0007669"/>
    <property type="project" value="UniProtKB-UniPathway"/>
</dbReference>
<dbReference type="SUPFAM" id="SSF52121">
    <property type="entry name" value="Lumazine synthase"/>
    <property type="match status" value="1"/>
</dbReference>
<protein>
    <recommendedName>
        <fullName evidence="5 8">Riboflavin synthase</fullName>
        <ecNumber evidence="4 8">2.5.1.9</ecNumber>
    </recommendedName>
</protein>
<dbReference type="CDD" id="cd09210">
    <property type="entry name" value="Riboflavin_synthase_archaeal"/>
    <property type="match status" value="1"/>
</dbReference>
<evidence type="ECO:0000256" key="9">
    <source>
        <dbReference type="PIRNR" id="PIRNR015750"/>
    </source>
</evidence>
<dbReference type="Gene3D" id="3.40.50.960">
    <property type="entry name" value="Lumazine/riboflavin synthase"/>
    <property type="match status" value="1"/>
</dbReference>
<reference evidence="10 11" key="1">
    <citation type="submission" date="2016-10" db="EMBL/GenBank/DDBJ databases">
        <authorList>
            <person name="Varghese N."/>
        </authorList>
    </citation>
    <scope>NUCLEOTIDE SEQUENCE [LARGE SCALE GENOMIC DNA]</scope>
    <source>
        <strain evidence="10 11">KB11</strain>
    </source>
</reference>
<dbReference type="UniPathway" id="UPA00275">
    <property type="reaction ID" value="UER00405"/>
</dbReference>
<keyword evidence="7 9" id="KW-0808">Transferase</keyword>
<evidence type="ECO:0000313" key="10">
    <source>
        <dbReference type="EMBL" id="ATZ59775.1"/>
    </source>
</evidence>